<feature type="repeat" description="WD" evidence="1">
    <location>
        <begin position="749"/>
        <end position="782"/>
    </location>
</feature>
<feature type="domain" description="NB-ARC" evidence="3">
    <location>
        <begin position="116"/>
        <end position="233"/>
    </location>
</feature>
<dbReference type="CDD" id="cd00200">
    <property type="entry name" value="WD40"/>
    <property type="match status" value="2"/>
</dbReference>
<keyword evidence="2" id="KW-0812">Transmembrane</keyword>
<dbReference type="InterPro" id="IPR001680">
    <property type="entry name" value="WD40_rpt"/>
</dbReference>
<evidence type="ECO:0000313" key="4">
    <source>
        <dbReference type="EMBL" id="QXN93097.1"/>
    </source>
</evidence>
<organism evidence="4 5">
    <name type="scientific">Nocardia iowensis</name>
    <dbReference type="NCBI Taxonomy" id="204891"/>
    <lineage>
        <taxon>Bacteria</taxon>
        <taxon>Bacillati</taxon>
        <taxon>Actinomycetota</taxon>
        <taxon>Actinomycetes</taxon>
        <taxon>Mycobacteriales</taxon>
        <taxon>Nocardiaceae</taxon>
        <taxon>Nocardia</taxon>
    </lineage>
</organism>
<dbReference type="InterPro" id="IPR019775">
    <property type="entry name" value="WD40_repeat_CS"/>
</dbReference>
<feature type="repeat" description="WD" evidence="1">
    <location>
        <begin position="665"/>
        <end position="706"/>
    </location>
</feature>
<evidence type="ECO:0000256" key="2">
    <source>
        <dbReference type="SAM" id="Phobius"/>
    </source>
</evidence>
<feature type="repeat" description="WD" evidence="1">
    <location>
        <begin position="707"/>
        <end position="738"/>
    </location>
</feature>
<dbReference type="PANTHER" id="PTHR19879:SF9">
    <property type="entry name" value="TRANSCRIPTION INITIATION FACTOR TFIID SUBUNIT 5"/>
    <property type="match status" value="1"/>
</dbReference>
<gene>
    <name evidence="4" type="ORF">KV110_08325</name>
</gene>
<feature type="transmembrane region" description="Helical" evidence="2">
    <location>
        <begin position="46"/>
        <end position="66"/>
    </location>
</feature>
<feature type="repeat" description="WD" evidence="1">
    <location>
        <begin position="913"/>
        <end position="954"/>
    </location>
</feature>
<feature type="repeat" description="WD" evidence="1">
    <location>
        <begin position="581"/>
        <end position="622"/>
    </location>
</feature>
<feature type="repeat" description="WD" evidence="1">
    <location>
        <begin position="623"/>
        <end position="664"/>
    </location>
</feature>
<dbReference type="RefSeq" id="WP_218474857.1">
    <property type="nucleotide sequence ID" value="NZ_BAABJN010000001.1"/>
</dbReference>
<dbReference type="PROSITE" id="PS00678">
    <property type="entry name" value="WD_REPEATS_1"/>
    <property type="match status" value="1"/>
</dbReference>
<name>A0ABX8RTX0_NOCIO</name>
<keyword evidence="5" id="KW-1185">Reference proteome</keyword>
<dbReference type="Proteomes" id="UP000694257">
    <property type="component" value="Chromosome"/>
</dbReference>
<feature type="repeat" description="WD" evidence="1">
    <location>
        <begin position="1039"/>
        <end position="1080"/>
    </location>
</feature>
<keyword evidence="2" id="KW-1133">Transmembrane helix</keyword>
<feature type="repeat" description="WD" evidence="1">
    <location>
        <begin position="997"/>
        <end position="1038"/>
    </location>
</feature>
<dbReference type="Pfam" id="PF00931">
    <property type="entry name" value="NB-ARC"/>
    <property type="match status" value="1"/>
</dbReference>
<proteinExistence type="predicted"/>
<dbReference type="SMART" id="SM00320">
    <property type="entry name" value="WD40"/>
    <property type="match status" value="14"/>
</dbReference>
<feature type="repeat" description="WD" evidence="1">
    <location>
        <begin position="791"/>
        <end position="831"/>
    </location>
</feature>
<feature type="repeat" description="WD" evidence="1">
    <location>
        <begin position="955"/>
        <end position="996"/>
    </location>
</feature>
<sequence>MSRRSRWAGMSWRARLGWILLGLAVLMVCVALPVWAVATDDVNKVAGWANILALPVSGLGLVLVLAGNRSDDAGRSDVRRRPWMAPPLDRMVERPELGERLVAALTAPGTSEVGLSTGLHGAGGFGKTRLATWACHRREVERRYPGGLLWVTLGQEVRGANLAGRINDLTTALGGERPAISDPDAAGAELGRLLDAREPVLLVVDDVWEESQLRPFRFGGRTCTRLVTTRIPDLLPPTGAHIPVDAMSGDQARELIADGVSGLPEDMVERLASLAGRWPVLLNLINAALRRRIARGQPVELAAEDIVYRLSAEGPAAFDPARADDRSRAVAATVETSFALLTPADRQRCLDLAIFPEDVDIPLTVLGLLWTGGSVETSCEELASLGLVTDYRLDPPGPRLVVHDVMRAYLRTRRSATEHAAAHSRLVDAAAGQLPGHEPDTCPPWWLLSADADYLWRYVPYHLHHAGRDDELVALLSDLRWAEAKTLRFGSAVTVEADLALVDTPTTNALREALRRIGHLLGPIDPPAALGATLASWLRGITGLEDVVDRYRSTLPRPRLELAAPTTNSPPAAALGEATASTGHIGGVISCAFSPDGTVLATTSDDGTARLWNIADGTTARVLGDHLGGVWGCAFSPDGALLATASEDRTVRLWQASDGTSKGLLHGHTDWVTSVAFSPDGALLASTSQDGTARLWRVADGTLHAVLTGHTGRVKHCTFSPDGTLLATAGTDGTVRLWRPGDGTEHSVLAGHAGGAWCCAFSPDGELLAAGDDEGTVRLWRVADAAPCGAVIGHHERVWSCAFSPDGALVAATSWRTVRLWQIASRVERAALTGHTSWVWGCAFSPDGALLATTGNDQTARLWQVTTGAEVTALTGRLRVNTCTFSPDGDLLATTDEYAARLRHLATGRQQVLTGHDGRVNRCVFSADGGLLATVGNDHTARLWRMTDGSQQAALAGHTGSVRGCSFAPDGTLIATSGSDCTVRLWRIADGTQRAVLTGHTGIVRNCAFSPDGTLLASASSDRTVRLWSVADGTTRTVLTGHSDLLNDCAFSPDGTLLATTSDDRTIRLWRVADGTERAVLSGHASWVDRCAFSPDGTLVATASNDGTVRLWRVADARCRCALRFAGPVVGVAWHPCTTTLCAVGGAGTYMLTYQP</sequence>
<accession>A0ABX8RTX0</accession>
<dbReference type="InterPro" id="IPR002182">
    <property type="entry name" value="NB-ARC"/>
</dbReference>
<keyword evidence="2" id="KW-0472">Membrane</keyword>
<dbReference type="EMBL" id="CP078145">
    <property type="protein sequence ID" value="QXN93097.1"/>
    <property type="molecule type" value="Genomic_DNA"/>
</dbReference>
<protein>
    <recommendedName>
        <fullName evidence="3">NB-ARC domain-containing protein</fullName>
    </recommendedName>
</protein>
<keyword evidence="1" id="KW-0853">WD repeat</keyword>
<dbReference type="PROSITE" id="PS50082">
    <property type="entry name" value="WD_REPEATS_2"/>
    <property type="match status" value="12"/>
</dbReference>
<dbReference type="Pfam" id="PF00400">
    <property type="entry name" value="WD40"/>
    <property type="match status" value="12"/>
</dbReference>
<evidence type="ECO:0000256" key="1">
    <source>
        <dbReference type="PROSITE-ProRule" id="PRU00221"/>
    </source>
</evidence>
<dbReference type="PANTHER" id="PTHR19879">
    <property type="entry name" value="TRANSCRIPTION INITIATION FACTOR TFIID"/>
    <property type="match status" value="1"/>
</dbReference>
<evidence type="ECO:0000313" key="5">
    <source>
        <dbReference type="Proteomes" id="UP000694257"/>
    </source>
</evidence>
<evidence type="ECO:0000259" key="3">
    <source>
        <dbReference type="Pfam" id="PF00931"/>
    </source>
</evidence>
<reference evidence="4 5" key="1">
    <citation type="submission" date="2021-07" db="EMBL/GenBank/DDBJ databases">
        <title>Whole Genome Sequence of Nocardia Iowensis.</title>
        <authorList>
            <person name="Lamm A."/>
            <person name="Collins-Fairclough A.M."/>
            <person name="Bunk B."/>
            <person name="Sproer C."/>
        </authorList>
    </citation>
    <scope>NUCLEOTIDE SEQUENCE [LARGE SCALE GENOMIC DNA]</scope>
    <source>
        <strain evidence="4 5">NRRL 5646</strain>
    </source>
</reference>
<feature type="repeat" description="WD" evidence="1">
    <location>
        <begin position="1081"/>
        <end position="1114"/>
    </location>
</feature>
<dbReference type="PROSITE" id="PS50294">
    <property type="entry name" value="WD_REPEATS_REGION"/>
    <property type="match status" value="11"/>
</dbReference>
<feature type="repeat" description="WD" evidence="1">
    <location>
        <begin position="832"/>
        <end position="873"/>
    </location>
</feature>